<accession>A0A8T2JFU1</accession>
<evidence type="ECO:0000313" key="2">
    <source>
        <dbReference type="Proteomes" id="UP000812440"/>
    </source>
</evidence>
<dbReference type="OrthoDB" id="63112at2759"/>
<proteinExistence type="predicted"/>
<name>A0A8T2JFU1_9PIPI</name>
<dbReference type="GO" id="GO:0030681">
    <property type="term" value="C:multimeric ribonuclease P complex"/>
    <property type="evidence" value="ECO:0007669"/>
    <property type="project" value="TreeGrafter"/>
</dbReference>
<dbReference type="GO" id="GO:0001682">
    <property type="term" value="P:tRNA 5'-leader removal"/>
    <property type="evidence" value="ECO:0007669"/>
    <property type="project" value="InterPro"/>
</dbReference>
<dbReference type="AlphaFoldDB" id="A0A8T2JFU1"/>
<dbReference type="Pfam" id="PF08584">
    <property type="entry name" value="Ribonuc_P_40"/>
    <property type="match status" value="1"/>
</dbReference>
<evidence type="ECO:0000313" key="1">
    <source>
        <dbReference type="EMBL" id="KAG8442438.1"/>
    </source>
</evidence>
<dbReference type="PANTHER" id="PTHR15396:SF1">
    <property type="entry name" value="RIBONUCLEASE P PROTEIN SUBUNIT P40"/>
    <property type="match status" value="1"/>
</dbReference>
<comment type="caution">
    <text evidence="1">The sequence shown here is derived from an EMBL/GenBank/DDBJ whole genome shotgun (WGS) entry which is preliminary data.</text>
</comment>
<dbReference type="Proteomes" id="UP000812440">
    <property type="component" value="Chromosome 6"/>
</dbReference>
<dbReference type="PANTHER" id="PTHR15396">
    <property type="entry name" value="RIBONUCLEASE P PROTEIN SUBUNIT P40"/>
    <property type="match status" value="1"/>
</dbReference>
<dbReference type="GO" id="GO:0000172">
    <property type="term" value="C:ribonuclease MRP complex"/>
    <property type="evidence" value="ECO:0007669"/>
    <property type="project" value="TreeGrafter"/>
</dbReference>
<dbReference type="GO" id="GO:0000171">
    <property type="term" value="F:ribonuclease MRP activity"/>
    <property type="evidence" value="ECO:0007669"/>
    <property type="project" value="TreeGrafter"/>
</dbReference>
<dbReference type="GO" id="GO:0000447">
    <property type="term" value="P:endonucleolytic cleavage in ITS1 to separate SSU-rRNA from 5.8S rRNA and LSU-rRNA from tricistronic rRNA transcript (SSU-rRNA, 5.8S rRNA, LSU-rRNA)"/>
    <property type="evidence" value="ECO:0007669"/>
    <property type="project" value="TreeGrafter"/>
</dbReference>
<reference evidence="1" key="1">
    <citation type="thesis" date="2020" institute="ProQuest LLC" country="789 East Eisenhower Parkway, Ann Arbor, MI, USA">
        <title>Comparative Genomics and Chromosome Evolution.</title>
        <authorList>
            <person name="Mudd A.B."/>
        </authorList>
    </citation>
    <scope>NUCLEOTIDE SEQUENCE</scope>
    <source>
        <strain evidence="1">Female2</strain>
        <tissue evidence="1">Blood</tissue>
    </source>
</reference>
<keyword evidence="2" id="KW-1185">Reference proteome</keyword>
<sequence length="358" mass="40666">MLAALDVSPALVVCEKSKFLDEKSRHSAHVEDHYYNCSVSVLLPECGCLPESIKNAVDNFGKYYLVKNLPVHEFVREKFINSFVKKGAFYALSHQTRIDQDNSVALLPTGKLVLSVNKDTYEELGLEGKPSLYSGKTPMRYIIKVDLTEGGISPGSKKIQRVTWAFTEKKPLKLDFLLAWDNAEAPFILSYFSDYNCKECCFKISSRVLRDFPCPILRSGELRGKDEESCSSEELFDWLGAASNIIECGNHSSSFTSSYCCPHPNTVVDQINLLTIHGFLIPEKIHYLIQQLREYFDEPKLTRWVSLIVHGFADSPVSWRECEHGYFKGGENLYSFTVFHNQDYWLQMAVGTYDGCPP</sequence>
<dbReference type="EMBL" id="JAACNH010000005">
    <property type="protein sequence ID" value="KAG8442438.1"/>
    <property type="molecule type" value="Genomic_DNA"/>
</dbReference>
<dbReference type="InterPro" id="IPR013893">
    <property type="entry name" value="RNase_P_Rpp40"/>
</dbReference>
<dbReference type="GO" id="GO:0004526">
    <property type="term" value="F:ribonuclease P activity"/>
    <property type="evidence" value="ECO:0007669"/>
    <property type="project" value="TreeGrafter"/>
</dbReference>
<organism evidence="1 2">
    <name type="scientific">Hymenochirus boettgeri</name>
    <name type="common">Congo dwarf clawed frog</name>
    <dbReference type="NCBI Taxonomy" id="247094"/>
    <lineage>
        <taxon>Eukaryota</taxon>
        <taxon>Metazoa</taxon>
        <taxon>Chordata</taxon>
        <taxon>Craniata</taxon>
        <taxon>Vertebrata</taxon>
        <taxon>Euteleostomi</taxon>
        <taxon>Amphibia</taxon>
        <taxon>Batrachia</taxon>
        <taxon>Anura</taxon>
        <taxon>Pipoidea</taxon>
        <taxon>Pipidae</taxon>
        <taxon>Pipinae</taxon>
        <taxon>Hymenochirus</taxon>
    </lineage>
</organism>
<gene>
    <name evidence="1" type="ORF">GDO86_011282</name>
</gene>
<protein>
    <submittedName>
        <fullName evidence="1">Uncharacterized protein</fullName>
    </submittedName>
</protein>